<evidence type="ECO:0000256" key="1">
    <source>
        <dbReference type="ARBA" id="ARBA00022669"/>
    </source>
</evidence>
<evidence type="ECO:0000256" key="5">
    <source>
        <dbReference type="SAM" id="SignalP"/>
    </source>
</evidence>
<dbReference type="PROSITE" id="PS51782">
    <property type="entry name" value="LYSM"/>
    <property type="match status" value="2"/>
</dbReference>
<evidence type="ECO:0000256" key="2">
    <source>
        <dbReference type="ARBA" id="ARBA00023026"/>
    </source>
</evidence>
<dbReference type="EMBL" id="LSBJ02000006">
    <property type="protein sequence ID" value="OAQ63716.1"/>
    <property type="molecule type" value="Genomic_DNA"/>
</dbReference>
<protein>
    <submittedName>
        <fullName evidence="7">LysM domain-containing protein</fullName>
    </submittedName>
</protein>
<keyword evidence="8" id="KW-1185">Reference proteome</keyword>
<dbReference type="Gene3D" id="3.10.350.10">
    <property type="entry name" value="LysM domain"/>
    <property type="match status" value="3"/>
</dbReference>
<dbReference type="InterPro" id="IPR052210">
    <property type="entry name" value="LysM1-like"/>
</dbReference>
<reference evidence="7 8" key="1">
    <citation type="journal article" date="2016" name="PLoS Pathog.">
        <title>Biosynthesis of antibiotic leucinostatins in bio-control fungus Purpureocillium lilacinum and their inhibition on phytophthora revealed by genome mining.</title>
        <authorList>
            <person name="Wang G."/>
            <person name="Liu Z."/>
            <person name="Lin R."/>
            <person name="Li E."/>
            <person name="Mao Z."/>
            <person name="Ling J."/>
            <person name="Yang Y."/>
            <person name="Yin W.B."/>
            <person name="Xie B."/>
        </authorList>
    </citation>
    <scope>NUCLEOTIDE SEQUENCE [LARGE SCALE GENOMIC DNA]</scope>
    <source>
        <strain evidence="7">170</strain>
    </source>
</reference>
<dbReference type="STRING" id="1380566.A0A179FE03"/>
<evidence type="ECO:0000256" key="4">
    <source>
        <dbReference type="SAM" id="MobiDB-lite"/>
    </source>
</evidence>
<evidence type="ECO:0000259" key="6">
    <source>
        <dbReference type="PROSITE" id="PS51782"/>
    </source>
</evidence>
<dbReference type="Proteomes" id="UP000078397">
    <property type="component" value="Unassembled WGS sequence"/>
</dbReference>
<dbReference type="RefSeq" id="XP_018141296.1">
    <property type="nucleotide sequence ID" value="XM_018288134.1"/>
</dbReference>
<keyword evidence="2" id="KW-0843">Virulence</keyword>
<evidence type="ECO:0000313" key="7">
    <source>
        <dbReference type="EMBL" id="OAQ63716.1"/>
    </source>
</evidence>
<dbReference type="PANTHER" id="PTHR34997">
    <property type="entry name" value="AM15"/>
    <property type="match status" value="1"/>
</dbReference>
<dbReference type="CDD" id="cd00118">
    <property type="entry name" value="LysM"/>
    <property type="match status" value="2"/>
</dbReference>
<keyword evidence="1" id="KW-0147">Chitin-binding</keyword>
<feature type="domain" description="LysM" evidence="6">
    <location>
        <begin position="30"/>
        <end position="74"/>
    </location>
</feature>
<dbReference type="InterPro" id="IPR036779">
    <property type="entry name" value="LysM_dom_sf"/>
</dbReference>
<dbReference type="AlphaFoldDB" id="A0A179FE03"/>
<feature type="chain" id="PRO_5008101569" evidence="5">
    <location>
        <begin position="19"/>
        <end position="341"/>
    </location>
</feature>
<organism evidence="7 8">
    <name type="scientific">Pochonia chlamydosporia 170</name>
    <dbReference type="NCBI Taxonomy" id="1380566"/>
    <lineage>
        <taxon>Eukaryota</taxon>
        <taxon>Fungi</taxon>
        <taxon>Dikarya</taxon>
        <taxon>Ascomycota</taxon>
        <taxon>Pezizomycotina</taxon>
        <taxon>Sordariomycetes</taxon>
        <taxon>Hypocreomycetidae</taxon>
        <taxon>Hypocreales</taxon>
        <taxon>Clavicipitaceae</taxon>
        <taxon>Pochonia</taxon>
    </lineage>
</organism>
<dbReference type="PANTHER" id="PTHR34997:SF1">
    <property type="entry name" value="PEPTIDOGLYCAN-BINDING LYSIN DOMAIN"/>
    <property type="match status" value="1"/>
</dbReference>
<feature type="compositionally biased region" description="Low complexity" evidence="4">
    <location>
        <begin position="84"/>
        <end position="110"/>
    </location>
</feature>
<comment type="similarity">
    <text evidence="3">Belongs to the secreted LysM effector family.</text>
</comment>
<keyword evidence="5" id="KW-0732">Signal</keyword>
<evidence type="ECO:0000256" key="3">
    <source>
        <dbReference type="ARBA" id="ARBA00044955"/>
    </source>
</evidence>
<dbReference type="GO" id="GO:0008061">
    <property type="term" value="F:chitin binding"/>
    <property type="evidence" value="ECO:0007669"/>
    <property type="project" value="UniProtKB-KW"/>
</dbReference>
<dbReference type="Pfam" id="PF01476">
    <property type="entry name" value="LysM"/>
    <property type="match status" value="2"/>
</dbReference>
<accession>A0A179FE03</accession>
<comment type="caution">
    <text evidence="7">The sequence shown here is derived from an EMBL/GenBank/DDBJ whole genome shotgun (WGS) entry which is preliminary data.</text>
</comment>
<feature type="domain" description="LysM" evidence="6">
    <location>
        <begin position="125"/>
        <end position="171"/>
    </location>
</feature>
<dbReference type="GeneID" id="28852128"/>
<feature type="region of interest" description="Disordered" evidence="4">
    <location>
        <begin position="81"/>
        <end position="116"/>
    </location>
</feature>
<dbReference type="SUPFAM" id="SSF54106">
    <property type="entry name" value="LysM domain"/>
    <property type="match status" value="1"/>
</dbReference>
<dbReference type="InterPro" id="IPR018392">
    <property type="entry name" value="LysM"/>
</dbReference>
<proteinExistence type="inferred from homology"/>
<dbReference type="OrthoDB" id="4941229at2759"/>
<name>A0A179FE03_METCM</name>
<sequence>MHLKSLLVTGFLPQLLSASEMRSRGVVCSFSTPASNRDTCESFAKTWGLDVAKLTSLNPGIQCPDLVVGQNYCVVGEVSTVPDSTTQSSTSIKTSSTTTTSTSTKTISSSPYTPTQPGLTPDCDKFYLVSAGDQCDGIEAKFSISSAQFYAWNPSINAECSNPWRGYYVCVHAPGAVVTPPTPTKPANGGISLDDFLKWNPDAGNNCQGLWANAYACINILPAFTLGTYYHTDCTGTIHNAAAIQMQTDGACINTDCQAGSVKVIPQGACPDGEIQISYWEQPGCTGKWFGYSYTSRDTCHRMWTDGWKFKSLHLRCASEKDDCVSKGTCTFDPEPANNVC</sequence>
<gene>
    <name evidence="7" type="ORF">VFPPC_09628</name>
</gene>
<feature type="signal peptide" evidence="5">
    <location>
        <begin position="1"/>
        <end position="18"/>
    </location>
</feature>
<dbReference type="KEGG" id="pchm:VFPPC_09628"/>
<evidence type="ECO:0000313" key="8">
    <source>
        <dbReference type="Proteomes" id="UP000078397"/>
    </source>
</evidence>